<dbReference type="PROSITE" id="PS50082">
    <property type="entry name" value="WD_REPEATS_2"/>
    <property type="match status" value="3"/>
</dbReference>
<dbReference type="PANTHER" id="PTHR19848:SF8">
    <property type="entry name" value="F-BOX AND WD REPEAT DOMAIN CONTAINING 7"/>
    <property type="match status" value="1"/>
</dbReference>
<sequence>MARVFISHAGVDRSWALEVREWLTSGGHEVFLDLDPVEGLAVGEEWERRLYERLRWADAVVCVVTPAYLRSVWCAAEIGIARATGSRLLPIRFVAGVTHPLLKSIQQADAAADPAVAREKLARSLRTIDVGGGLGWPDGRSPYPGLAPFDTDMHRVFFGRATEAAELTELLRQAATRSARSIVLVIGPSGAGKSSLVRAGIIPLIADEPYWLPLEPVIPGTDPVGALARALVVAGRGAGMDWLVESMRERLATDGLRDVAADILIATDSPPQRKLLLVIDQFEEVLGPAVAAQRTRFAELLAPAIGGPVQVLATVRTEFLDQIMVDPALAALGTRTFPVRPLRVADLREVIEGPARVAGLRIDEGLVEELLADTDSGEALPLLAFALAQLADGVQRNGVLSRRRYRETGGVRGALVRQAELALDEACAATGLSDDEVVATLLRLVTVDEQGVPTRERVPRAELSETAVAVVDAFVAHRLVTTDTAGSRIVVSVSHEAFLRNWSRLAAAVGKETTALRARRAVELAAAEWDADRRSANRLWERGRLAAAMHDTGARLRRLSRPRWRVWPPRLRALVTERIEISSRATEFLELSYRRDRLRRGRATALLSILLVAALVGAGVAVVKQRAAVEQQHTAVARQLMAQADKLIGVDPRTALRLGLAANSIHPSDETRHWLVNGLSTTRYTGTLDGPVKRVMRAVFAPNGRLLAAQHEDGTIVLWDLADPAGPHRVGEPLRGVSTLATPIFSPDSRTLLSGAGIDTDDRASGNGVAPVGHNIDWSSLHGVLAWDLADPQHPRVSGTVLPNIGEKTTLIFGPDTSIGVTAGTGQPTQLWDFSDRSQPRPIETLLPVDAEKAVAFSADGRTLAVGTTQDVTLWDVSDHRQPRRIGQYSVQVRGVLEELAFSPDGRTLAADLFYAGILLWDITDPQQPRRLGKPILDSDWGSDEIAFAKEGHVLATAPAVRNQVYLYDLTDPASPVRIAGPLIGQPAAVTTLTFSTGGRFATGTDDGRTTLWTTDIRAQPQMPGPPLAGSMDKIAGPCGVATDGSVVAIAGTNGNVDLWDIAGGGDPVETATWNTEHVDFMNDIRISCLALSPDGKTLATGSPDRTVSLWDIRNRRHPRRWGPPLTGMDGIVRAIAFAPTGDRLAIGSDQNSLEWDIYDPAAPKRLGRGLYGQQVQTLAFTTGGRLFAFAHQREQITIWNMTDSNRPARVGTLSAGAEARVAYSAAADLLVTAAEDSTGQLWDVRDPSHPRAIGDPLRPGIDTFTAVFDAKGGMLAALGLDGRIVVWDITDPSHVTRIGEPVGGLEDAVSAAQFTGDGGRLVAGYVRGAAIVWDLTAMNELRGRPAEFGCATVGSGLDRSEWNRYIQQIPYRSTC</sequence>
<dbReference type="InterPro" id="IPR015943">
    <property type="entry name" value="WD40/YVTN_repeat-like_dom_sf"/>
</dbReference>
<dbReference type="InterPro" id="IPR001680">
    <property type="entry name" value="WD40_rpt"/>
</dbReference>
<gene>
    <name evidence="5" type="ORF">B7C42_08160</name>
</gene>
<evidence type="ECO:0000259" key="4">
    <source>
        <dbReference type="PROSITE" id="PS50104"/>
    </source>
</evidence>
<dbReference type="Gene3D" id="3.40.50.10140">
    <property type="entry name" value="Toll/interleukin-1 receptor homology (TIR) domain"/>
    <property type="match status" value="1"/>
</dbReference>
<dbReference type="PROSITE" id="PS00678">
    <property type="entry name" value="WD_REPEATS_1"/>
    <property type="match status" value="1"/>
</dbReference>
<dbReference type="SUPFAM" id="SSF50978">
    <property type="entry name" value="WD40 repeat-like"/>
    <property type="match status" value="2"/>
</dbReference>
<evidence type="ECO:0000256" key="2">
    <source>
        <dbReference type="ARBA" id="ARBA00022737"/>
    </source>
</evidence>
<dbReference type="GO" id="GO:0007165">
    <property type="term" value="P:signal transduction"/>
    <property type="evidence" value="ECO:0007669"/>
    <property type="project" value="InterPro"/>
</dbReference>
<keyword evidence="1 3" id="KW-0853">WD repeat</keyword>
<accession>A0A231GT17</accession>
<comment type="caution">
    <text evidence="5">The sequence shown here is derived from an EMBL/GenBank/DDBJ whole genome shotgun (WGS) entry which is preliminary data.</text>
</comment>
<dbReference type="SUPFAM" id="SSF101908">
    <property type="entry name" value="Putative isomerase YbhE"/>
    <property type="match status" value="1"/>
</dbReference>
<feature type="domain" description="TIR" evidence="4">
    <location>
        <begin position="1"/>
        <end position="129"/>
    </location>
</feature>
<reference evidence="5 6" key="1">
    <citation type="submission" date="2017-07" db="EMBL/GenBank/DDBJ databases">
        <title>First draft Genome Sequence of Nocardia cerradoensis isolated from human infection.</title>
        <authorList>
            <person name="Carrasco G."/>
        </authorList>
    </citation>
    <scope>NUCLEOTIDE SEQUENCE [LARGE SCALE GENOMIC DNA]</scope>
    <source>
        <strain evidence="5 6">CNM20130759</strain>
    </source>
</reference>
<dbReference type="PROSITE" id="PS50104">
    <property type="entry name" value="TIR"/>
    <property type="match status" value="1"/>
</dbReference>
<keyword evidence="2" id="KW-0677">Repeat</keyword>
<feature type="repeat" description="WD" evidence="3">
    <location>
        <begin position="688"/>
        <end position="721"/>
    </location>
</feature>
<dbReference type="PRINTS" id="PR00320">
    <property type="entry name" value="GPROTEINBRPT"/>
</dbReference>
<dbReference type="PANTHER" id="PTHR19848">
    <property type="entry name" value="WD40 REPEAT PROTEIN"/>
    <property type="match status" value="1"/>
</dbReference>
<dbReference type="InterPro" id="IPR035897">
    <property type="entry name" value="Toll_tir_struct_dom_sf"/>
</dbReference>
<feature type="repeat" description="WD" evidence="3">
    <location>
        <begin position="1222"/>
        <end position="1253"/>
    </location>
</feature>
<proteinExistence type="predicted"/>
<dbReference type="SUPFAM" id="SSF52200">
    <property type="entry name" value="Toll/Interleukin receptor TIR domain"/>
    <property type="match status" value="1"/>
</dbReference>
<dbReference type="Gene3D" id="3.40.50.300">
    <property type="entry name" value="P-loop containing nucleotide triphosphate hydrolases"/>
    <property type="match status" value="1"/>
</dbReference>
<dbReference type="SMART" id="SM00320">
    <property type="entry name" value="WD40"/>
    <property type="match status" value="9"/>
</dbReference>
<dbReference type="Pfam" id="PF20703">
    <property type="entry name" value="nSTAND1"/>
    <property type="match status" value="1"/>
</dbReference>
<dbReference type="PROSITE" id="PS50294">
    <property type="entry name" value="WD_REPEATS_REGION"/>
    <property type="match status" value="2"/>
</dbReference>
<dbReference type="SUPFAM" id="SSF52540">
    <property type="entry name" value="P-loop containing nucleoside triphosphate hydrolases"/>
    <property type="match status" value="1"/>
</dbReference>
<dbReference type="Pfam" id="PF00400">
    <property type="entry name" value="WD40"/>
    <property type="match status" value="2"/>
</dbReference>
<name>A0A231GT17_9NOCA</name>
<dbReference type="EMBL" id="NGAF01000069">
    <property type="protein sequence ID" value="OXR39766.1"/>
    <property type="molecule type" value="Genomic_DNA"/>
</dbReference>
<evidence type="ECO:0000313" key="5">
    <source>
        <dbReference type="EMBL" id="OXR39766.1"/>
    </source>
</evidence>
<dbReference type="InterPro" id="IPR049052">
    <property type="entry name" value="nSTAND1"/>
</dbReference>
<organism evidence="5 6">
    <name type="scientific">Nocardia cerradoensis</name>
    <dbReference type="NCBI Taxonomy" id="85688"/>
    <lineage>
        <taxon>Bacteria</taxon>
        <taxon>Bacillati</taxon>
        <taxon>Actinomycetota</taxon>
        <taxon>Actinomycetes</taxon>
        <taxon>Mycobacteriales</taxon>
        <taxon>Nocardiaceae</taxon>
        <taxon>Nocardia</taxon>
    </lineage>
</organism>
<dbReference type="Gene3D" id="2.130.10.10">
    <property type="entry name" value="YVTN repeat-like/Quinoprotein amine dehydrogenase"/>
    <property type="match status" value="4"/>
</dbReference>
<evidence type="ECO:0000256" key="3">
    <source>
        <dbReference type="PROSITE-ProRule" id="PRU00221"/>
    </source>
</evidence>
<dbReference type="Proteomes" id="UP000215506">
    <property type="component" value="Unassembled WGS sequence"/>
</dbReference>
<evidence type="ECO:0000313" key="6">
    <source>
        <dbReference type="Proteomes" id="UP000215506"/>
    </source>
</evidence>
<protein>
    <recommendedName>
        <fullName evidence="4">TIR domain-containing protein</fullName>
    </recommendedName>
</protein>
<dbReference type="InterPro" id="IPR019775">
    <property type="entry name" value="WD40_repeat_CS"/>
</dbReference>
<dbReference type="InterPro" id="IPR036322">
    <property type="entry name" value="WD40_repeat_dom_sf"/>
</dbReference>
<keyword evidence="6" id="KW-1185">Reference proteome</keyword>
<feature type="repeat" description="WD" evidence="3">
    <location>
        <begin position="1087"/>
        <end position="1121"/>
    </location>
</feature>
<evidence type="ECO:0000256" key="1">
    <source>
        <dbReference type="ARBA" id="ARBA00022574"/>
    </source>
</evidence>
<dbReference type="InterPro" id="IPR000157">
    <property type="entry name" value="TIR_dom"/>
</dbReference>
<dbReference type="InterPro" id="IPR027417">
    <property type="entry name" value="P-loop_NTPase"/>
</dbReference>
<dbReference type="InterPro" id="IPR020472">
    <property type="entry name" value="WD40_PAC1"/>
</dbReference>
<dbReference type="RefSeq" id="WP_189595158.1">
    <property type="nucleotide sequence ID" value="NZ_NGAF01000069.1"/>
</dbReference>
<dbReference type="Pfam" id="PF13676">
    <property type="entry name" value="TIR_2"/>
    <property type="match status" value="1"/>
</dbReference>